<dbReference type="GO" id="GO:0005739">
    <property type="term" value="C:mitochondrion"/>
    <property type="evidence" value="ECO:0007669"/>
    <property type="project" value="TreeGrafter"/>
</dbReference>
<dbReference type="AlphaFoldDB" id="A0A060W5V5"/>
<dbReference type="PANTHER" id="PTHR13610">
    <property type="entry name" value="METHYLTRANSFERASE DOMAIN-CONTAINING PROTEIN"/>
    <property type="match status" value="1"/>
</dbReference>
<evidence type="ECO:0000256" key="3">
    <source>
        <dbReference type="ARBA" id="ARBA00022691"/>
    </source>
</evidence>
<dbReference type="Proteomes" id="UP000193380">
    <property type="component" value="Unassembled WGS sequence"/>
</dbReference>
<keyword evidence="1" id="KW-0489">Methyltransferase</keyword>
<dbReference type="PANTHER" id="PTHR13610:SF18">
    <property type="entry name" value="SI:DKEY-190G11.3"/>
    <property type="match status" value="1"/>
</dbReference>
<proteinExistence type="predicted"/>
<dbReference type="GO" id="GO:1905706">
    <property type="term" value="P:regulation of mitochondrial ATP synthesis coupled proton transport"/>
    <property type="evidence" value="ECO:0007669"/>
    <property type="project" value="TreeGrafter"/>
</dbReference>
<sequence>MLQTYPRRRAWWRGITYTKANFVSKDFWKMEVLEEKLLKELSEDAMVVVCRFPFPHWPHTCSRGSGLDQVWAYDVSTVRKPYPSASQ</sequence>
<name>A0A060W5V5_ONCMY</name>
<evidence type="ECO:0000313" key="5">
    <source>
        <dbReference type="Proteomes" id="UP000193380"/>
    </source>
</evidence>
<dbReference type="InterPro" id="IPR026170">
    <property type="entry name" value="FAM173A/B"/>
</dbReference>
<keyword evidence="2" id="KW-0808">Transferase</keyword>
<dbReference type="STRING" id="8022.A0A060W5V5"/>
<reference evidence="4" key="2">
    <citation type="submission" date="2014-03" db="EMBL/GenBank/DDBJ databases">
        <authorList>
            <person name="Genoscope - CEA"/>
        </authorList>
    </citation>
    <scope>NUCLEOTIDE SEQUENCE</scope>
</reference>
<protein>
    <submittedName>
        <fullName evidence="4">Uncharacterized protein</fullName>
    </submittedName>
</protein>
<evidence type="ECO:0000256" key="2">
    <source>
        <dbReference type="ARBA" id="ARBA00022679"/>
    </source>
</evidence>
<reference evidence="4" key="1">
    <citation type="journal article" date="2014" name="Nat. Commun.">
        <title>The rainbow trout genome provides novel insights into evolution after whole-genome duplication in vertebrates.</title>
        <authorList>
            <person name="Berthelot C."/>
            <person name="Brunet F."/>
            <person name="Chalopin D."/>
            <person name="Juanchich A."/>
            <person name="Bernard M."/>
            <person name="Noel B."/>
            <person name="Bento P."/>
            <person name="Da Silva C."/>
            <person name="Labadie K."/>
            <person name="Alberti A."/>
            <person name="Aury J.M."/>
            <person name="Louis A."/>
            <person name="Dehais P."/>
            <person name="Bardou P."/>
            <person name="Montfort J."/>
            <person name="Klopp C."/>
            <person name="Cabau C."/>
            <person name="Gaspin C."/>
            <person name="Thorgaard G.H."/>
            <person name="Boussaha M."/>
            <person name="Quillet E."/>
            <person name="Guyomard R."/>
            <person name="Galiana D."/>
            <person name="Bobe J."/>
            <person name="Volff J.N."/>
            <person name="Genet C."/>
            <person name="Wincker P."/>
            <person name="Jaillon O."/>
            <person name="Roest Crollius H."/>
            <person name="Guiguen Y."/>
        </authorList>
    </citation>
    <scope>NUCLEOTIDE SEQUENCE [LARGE SCALE GENOMIC DNA]</scope>
</reference>
<accession>A0A060W5V5</accession>
<dbReference type="GO" id="GO:0016279">
    <property type="term" value="F:protein-lysine N-methyltransferase activity"/>
    <property type="evidence" value="ECO:0007669"/>
    <property type="project" value="InterPro"/>
</dbReference>
<evidence type="ECO:0000313" key="4">
    <source>
        <dbReference type="EMBL" id="CDQ62477.1"/>
    </source>
</evidence>
<dbReference type="PaxDb" id="8022-A0A060W5V5"/>
<evidence type="ECO:0000256" key="1">
    <source>
        <dbReference type="ARBA" id="ARBA00022603"/>
    </source>
</evidence>
<organism evidence="4 5">
    <name type="scientific">Oncorhynchus mykiss</name>
    <name type="common">Rainbow trout</name>
    <name type="synonym">Salmo gairdneri</name>
    <dbReference type="NCBI Taxonomy" id="8022"/>
    <lineage>
        <taxon>Eukaryota</taxon>
        <taxon>Metazoa</taxon>
        <taxon>Chordata</taxon>
        <taxon>Craniata</taxon>
        <taxon>Vertebrata</taxon>
        <taxon>Euteleostomi</taxon>
        <taxon>Actinopterygii</taxon>
        <taxon>Neopterygii</taxon>
        <taxon>Teleostei</taxon>
        <taxon>Protacanthopterygii</taxon>
        <taxon>Salmoniformes</taxon>
        <taxon>Salmonidae</taxon>
        <taxon>Salmoninae</taxon>
        <taxon>Oncorhynchus</taxon>
    </lineage>
</organism>
<dbReference type="GO" id="GO:0032259">
    <property type="term" value="P:methylation"/>
    <property type="evidence" value="ECO:0007669"/>
    <property type="project" value="UniProtKB-KW"/>
</dbReference>
<dbReference type="EMBL" id="FR904408">
    <property type="protein sequence ID" value="CDQ62477.1"/>
    <property type="molecule type" value="Genomic_DNA"/>
</dbReference>
<keyword evidence="3" id="KW-0949">S-adenosyl-L-methionine</keyword>
<gene>
    <name evidence="4" type="ORF">GSONMT00067264001</name>
</gene>